<evidence type="ECO:0000256" key="5">
    <source>
        <dbReference type="ARBA" id="ARBA00022737"/>
    </source>
</evidence>
<comment type="caution">
    <text evidence="10">The sequence shown here is derived from an EMBL/GenBank/DDBJ whole genome shotgun (WGS) entry which is preliminary data.</text>
</comment>
<dbReference type="Gene3D" id="1.50.40.10">
    <property type="entry name" value="Mitochondrial carrier domain"/>
    <property type="match status" value="1"/>
</dbReference>
<comment type="subcellular location">
    <subcellularLocation>
        <location evidence="1">Mitochondrion inner membrane</location>
        <topology evidence="1">Multi-pass membrane protein</topology>
    </subcellularLocation>
</comment>
<dbReference type="InterPro" id="IPR018108">
    <property type="entry name" value="MCP_transmembrane"/>
</dbReference>
<evidence type="ECO:0000256" key="7">
    <source>
        <dbReference type="ARBA" id="ARBA00022989"/>
    </source>
</evidence>
<keyword evidence="5" id="KW-0677">Repeat</keyword>
<protein>
    <recommendedName>
        <fullName evidence="12">Mitochondrial carrier protein</fullName>
    </recommendedName>
</protein>
<organism evidence="10 11">
    <name type="scientific">Anisodus acutangulus</name>
    <dbReference type="NCBI Taxonomy" id="402998"/>
    <lineage>
        <taxon>Eukaryota</taxon>
        <taxon>Viridiplantae</taxon>
        <taxon>Streptophyta</taxon>
        <taxon>Embryophyta</taxon>
        <taxon>Tracheophyta</taxon>
        <taxon>Spermatophyta</taxon>
        <taxon>Magnoliopsida</taxon>
        <taxon>eudicotyledons</taxon>
        <taxon>Gunneridae</taxon>
        <taxon>Pentapetalae</taxon>
        <taxon>asterids</taxon>
        <taxon>lamiids</taxon>
        <taxon>Solanales</taxon>
        <taxon>Solanaceae</taxon>
        <taxon>Solanoideae</taxon>
        <taxon>Hyoscyameae</taxon>
        <taxon>Anisodus</taxon>
    </lineage>
</organism>
<dbReference type="InterPro" id="IPR023395">
    <property type="entry name" value="MCP_dom_sf"/>
</dbReference>
<keyword evidence="8" id="KW-0496">Mitochondrion</keyword>
<reference evidence="11" key="1">
    <citation type="journal article" date="2023" name="Proc. Natl. Acad. Sci. U.S.A.">
        <title>Genomic and structural basis for evolution of tropane alkaloid biosynthesis.</title>
        <authorList>
            <person name="Wanga Y.-J."/>
            <person name="Taina T."/>
            <person name="Yua J.-Y."/>
            <person name="Lia J."/>
            <person name="Xua B."/>
            <person name="Chenc J."/>
            <person name="D'Auriad J.C."/>
            <person name="Huanga J.-P."/>
            <person name="Huanga S.-X."/>
        </authorList>
    </citation>
    <scope>NUCLEOTIDE SEQUENCE [LARGE SCALE GENOMIC DNA]</scope>
    <source>
        <strain evidence="11">cv. KIB-2019</strain>
    </source>
</reference>
<dbReference type="EMBL" id="JAJAGQ010000021">
    <property type="protein sequence ID" value="KAJ8531437.1"/>
    <property type="molecule type" value="Genomic_DNA"/>
</dbReference>
<dbReference type="Proteomes" id="UP001152561">
    <property type="component" value="Unassembled WGS sequence"/>
</dbReference>
<gene>
    <name evidence="10" type="ORF">K7X08_026871</name>
</gene>
<keyword evidence="3" id="KW-0813">Transport</keyword>
<dbReference type="InterPro" id="IPR044677">
    <property type="entry name" value="SLC25A3/Pic2/Mir1-like"/>
</dbReference>
<evidence type="ECO:0000256" key="4">
    <source>
        <dbReference type="ARBA" id="ARBA00022692"/>
    </source>
</evidence>
<name>A0A9Q1L8V6_9SOLA</name>
<dbReference type="GO" id="GO:0005743">
    <property type="term" value="C:mitochondrial inner membrane"/>
    <property type="evidence" value="ECO:0007669"/>
    <property type="project" value="UniProtKB-SubCell"/>
</dbReference>
<evidence type="ECO:0000256" key="1">
    <source>
        <dbReference type="ARBA" id="ARBA00004448"/>
    </source>
</evidence>
<evidence type="ECO:0000256" key="2">
    <source>
        <dbReference type="ARBA" id="ARBA00006375"/>
    </source>
</evidence>
<proteinExistence type="inferred from homology"/>
<keyword evidence="7" id="KW-1133">Transmembrane helix</keyword>
<dbReference type="SUPFAM" id="SSF103506">
    <property type="entry name" value="Mitochondrial carrier"/>
    <property type="match status" value="1"/>
</dbReference>
<dbReference type="PANTHER" id="PTHR45671">
    <property type="entry name" value="SOLUTE CARRIER FAMILY 25 (MITOCHONDRIAL CARRIER PHOSPHATE CARRIER), MEMBER 3, LIKE-RELATED-RELATED"/>
    <property type="match status" value="1"/>
</dbReference>
<keyword evidence="9" id="KW-0472">Membrane</keyword>
<comment type="similarity">
    <text evidence="2">Belongs to the mitochondrial carrier (TC 2.A.29) family.</text>
</comment>
<evidence type="ECO:0000313" key="10">
    <source>
        <dbReference type="EMBL" id="KAJ8531437.1"/>
    </source>
</evidence>
<evidence type="ECO:0008006" key="12">
    <source>
        <dbReference type="Google" id="ProtNLM"/>
    </source>
</evidence>
<dbReference type="Pfam" id="PF00153">
    <property type="entry name" value="Mito_carr"/>
    <property type="match status" value="1"/>
</dbReference>
<evidence type="ECO:0000256" key="9">
    <source>
        <dbReference type="ARBA" id="ARBA00023136"/>
    </source>
</evidence>
<dbReference type="GO" id="GO:1990547">
    <property type="term" value="P:mitochondrial phosphate ion transmembrane transport"/>
    <property type="evidence" value="ECO:0007669"/>
    <property type="project" value="InterPro"/>
</dbReference>
<dbReference type="OrthoDB" id="427452at2759"/>
<dbReference type="PANTHER" id="PTHR45671:SF14">
    <property type="entry name" value="PHOSPHATE CARRIER PROTEIN"/>
    <property type="match status" value="1"/>
</dbReference>
<dbReference type="GO" id="GO:0005315">
    <property type="term" value="F:phosphate transmembrane transporter activity"/>
    <property type="evidence" value="ECO:0007669"/>
    <property type="project" value="InterPro"/>
</dbReference>
<evidence type="ECO:0000256" key="8">
    <source>
        <dbReference type="ARBA" id="ARBA00023128"/>
    </source>
</evidence>
<accession>A0A9Q1L8V6</accession>
<keyword evidence="11" id="KW-1185">Reference proteome</keyword>
<evidence type="ECO:0000256" key="3">
    <source>
        <dbReference type="ARBA" id="ARBA00022448"/>
    </source>
</evidence>
<sequence>MTIVLESASAELIANVVLCPFEAIKVHVQAQPHFAKGLSDDFPRIYASEGLHGYTGGLFRYWAVIYHKRREDCSKAQQLTVTCLAGYAGGSVGSIISNPADNIVASLNNKKAGSLKLAVKKIGFLNLLTRSLPIRIMLVRPVVTLQWLFYDSIKILSGLPTSGHLVKDTEEEERAQSHSR</sequence>
<evidence type="ECO:0000313" key="11">
    <source>
        <dbReference type="Proteomes" id="UP001152561"/>
    </source>
</evidence>
<dbReference type="AlphaFoldDB" id="A0A9Q1L8V6"/>
<evidence type="ECO:0000256" key="6">
    <source>
        <dbReference type="ARBA" id="ARBA00022792"/>
    </source>
</evidence>
<keyword evidence="4" id="KW-0812">Transmembrane</keyword>
<keyword evidence="6" id="KW-0999">Mitochondrion inner membrane</keyword>